<dbReference type="Pfam" id="PF00067">
    <property type="entry name" value="p450"/>
    <property type="match status" value="1"/>
</dbReference>
<proteinExistence type="inferred from homology"/>
<comment type="pathway">
    <text evidence="2">Secondary metabolite biosynthesis.</text>
</comment>
<dbReference type="EMBL" id="ML210206">
    <property type="protein sequence ID" value="TFK24129.1"/>
    <property type="molecule type" value="Genomic_DNA"/>
</dbReference>
<evidence type="ECO:0000313" key="10">
    <source>
        <dbReference type="EMBL" id="TFK24129.1"/>
    </source>
</evidence>
<dbReference type="SUPFAM" id="SSF48264">
    <property type="entry name" value="Cytochrome P450"/>
    <property type="match status" value="1"/>
</dbReference>
<evidence type="ECO:0000256" key="2">
    <source>
        <dbReference type="ARBA" id="ARBA00005179"/>
    </source>
</evidence>
<evidence type="ECO:0000313" key="11">
    <source>
        <dbReference type="Proteomes" id="UP000307440"/>
    </source>
</evidence>
<reference evidence="10 11" key="1">
    <citation type="journal article" date="2019" name="Nat. Ecol. Evol.">
        <title>Megaphylogeny resolves global patterns of mushroom evolution.</title>
        <authorList>
            <person name="Varga T."/>
            <person name="Krizsan K."/>
            <person name="Foldi C."/>
            <person name="Dima B."/>
            <person name="Sanchez-Garcia M."/>
            <person name="Sanchez-Ramirez S."/>
            <person name="Szollosi G.J."/>
            <person name="Szarkandi J.G."/>
            <person name="Papp V."/>
            <person name="Albert L."/>
            <person name="Andreopoulos W."/>
            <person name="Angelini C."/>
            <person name="Antonin V."/>
            <person name="Barry K.W."/>
            <person name="Bougher N.L."/>
            <person name="Buchanan P."/>
            <person name="Buyck B."/>
            <person name="Bense V."/>
            <person name="Catcheside P."/>
            <person name="Chovatia M."/>
            <person name="Cooper J."/>
            <person name="Damon W."/>
            <person name="Desjardin D."/>
            <person name="Finy P."/>
            <person name="Geml J."/>
            <person name="Haridas S."/>
            <person name="Hughes K."/>
            <person name="Justo A."/>
            <person name="Karasinski D."/>
            <person name="Kautmanova I."/>
            <person name="Kiss B."/>
            <person name="Kocsube S."/>
            <person name="Kotiranta H."/>
            <person name="LaButti K.M."/>
            <person name="Lechner B.E."/>
            <person name="Liimatainen K."/>
            <person name="Lipzen A."/>
            <person name="Lukacs Z."/>
            <person name="Mihaltcheva S."/>
            <person name="Morgado L.N."/>
            <person name="Niskanen T."/>
            <person name="Noordeloos M.E."/>
            <person name="Ohm R.A."/>
            <person name="Ortiz-Santana B."/>
            <person name="Ovrebo C."/>
            <person name="Racz N."/>
            <person name="Riley R."/>
            <person name="Savchenko A."/>
            <person name="Shiryaev A."/>
            <person name="Soop K."/>
            <person name="Spirin V."/>
            <person name="Szebenyi C."/>
            <person name="Tomsovsky M."/>
            <person name="Tulloss R.E."/>
            <person name="Uehling J."/>
            <person name="Grigoriev I.V."/>
            <person name="Vagvolgyi C."/>
            <person name="Papp T."/>
            <person name="Martin F.M."/>
            <person name="Miettinen O."/>
            <person name="Hibbett D.S."/>
            <person name="Nagy L.G."/>
        </authorList>
    </citation>
    <scope>NUCLEOTIDE SEQUENCE [LARGE SCALE GENOMIC DNA]</scope>
    <source>
        <strain evidence="10 11">CBS 121175</strain>
    </source>
</reference>
<evidence type="ECO:0000256" key="9">
    <source>
        <dbReference type="PIRSR" id="PIRSR602401-1"/>
    </source>
</evidence>
<comment type="cofactor">
    <cofactor evidence="1 9">
        <name>heme</name>
        <dbReference type="ChEBI" id="CHEBI:30413"/>
    </cofactor>
</comment>
<dbReference type="PANTHER" id="PTHR46300:SF5">
    <property type="entry name" value="CYTOCHROME P450"/>
    <property type="match status" value="1"/>
</dbReference>
<evidence type="ECO:0000256" key="4">
    <source>
        <dbReference type="ARBA" id="ARBA00022617"/>
    </source>
</evidence>
<accession>A0A5C3KU25</accession>
<dbReference type="PRINTS" id="PR00463">
    <property type="entry name" value="EP450I"/>
</dbReference>
<name>A0A5C3KU25_COPMA</name>
<dbReference type="STRING" id="230819.A0A5C3KU25"/>
<organism evidence="10 11">
    <name type="scientific">Coprinopsis marcescibilis</name>
    <name type="common">Agaric fungus</name>
    <name type="synonym">Psathyrella marcescibilis</name>
    <dbReference type="NCBI Taxonomy" id="230819"/>
    <lineage>
        <taxon>Eukaryota</taxon>
        <taxon>Fungi</taxon>
        <taxon>Dikarya</taxon>
        <taxon>Basidiomycota</taxon>
        <taxon>Agaricomycotina</taxon>
        <taxon>Agaricomycetes</taxon>
        <taxon>Agaricomycetidae</taxon>
        <taxon>Agaricales</taxon>
        <taxon>Agaricineae</taxon>
        <taxon>Psathyrellaceae</taxon>
        <taxon>Coprinopsis</taxon>
    </lineage>
</organism>
<keyword evidence="5 9" id="KW-0479">Metal-binding</keyword>
<feature type="binding site" description="axial binding residue" evidence="9">
    <location>
        <position position="391"/>
    </location>
    <ligand>
        <name>heme</name>
        <dbReference type="ChEBI" id="CHEBI:30413"/>
    </ligand>
    <ligandPart>
        <name>Fe</name>
        <dbReference type="ChEBI" id="CHEBI:18248"/>
    </ligandPart>
</feature>
<evidence type="ECO:0000256" key="6">
    <source>
        <dbReference type="ARBA" id="ARBA00023002"/>
    </source>
</evidence>
<sequence length="462" mass="52627">MPSSFAWERFHEWCQEYDTDILYLNVAGTNMVILDTAEVAADLLEQRSSIYSGRPRMPMVVELMGWDFNISFMDYGDVWRSHRALVQKTLHPAASDEFRMHIENATINMLNRFLDRPDEMDRNLRQMAAEAIISFTYGLDVNGEDDFYVRIAEDGMAPMTQAASTRGSVLVDSFPILKHIPEWVPGASFQRKAREWKRKARRMVEVPYAAAKVRFETGESRPSFVSAALQRMKEDGEDEIHNEDVIKNAAGSMYSVSAVISCMLALVKNPDILRRAQLELDHVIEADRLPCLEDEASLPFISALVYEVLRWKVVTPQAVPHCASVDDEYRGYRIPAGTIVVGNAWAMLHDERVYPEPSKFNPDRFMKDGKLDCESQPKPDIACWGFGRRICPGRFMGYSAIWLAIACIISVFDVDKAKDENGDSIEPHEEYVSGLAIIAKPFKYQIKPRSKMKESMIRSLKD</sequence>
<keyword evidence="4 9" id="KW-0349">Heme</keyword>
<dbReference type="InterPro" id="IPR050364">
    <property type="entry name" value="Cytochrome_P450_fung"/>
</dbReference>
<evidence type="ECO:0000256" key="3">
    <source>
        <dbReference type="ARBA" id="ARBA00010617"/>
    </source>
</evidence>
<keyword evidence="8" id="KW-0503">Monooxygenase</keyword>
<evidence type="ECO:0000256" key="5">
    <source>
        <dbReference type="ARBA" id="ARBA00022723"/>
    </source>
</evidence>
<dbReference type="Gene3D" id="1.10.630.10">
    <property type="entry name" value="Cytochrome P450"/>
    <property type="match status" value="1"/>
</dbReference>
<comment type="similarity">
    <text evidence="3">Belongs to the cytochrome P450 family.</text>
</comment>
<dbReference type="PANTHER" id="PTHR46300">
    <property type="entry name" value="P450, PUTATIVE (EUROFUNG)-RELATED-RELATED"/>
    <property type="match status" value="1"/>
</dbReference>
<evidence type="ECO:0000256" key="8">
    <source>
        <dbReference type="ARBA" id="ARBA00023033"/>
    </source>
</evidence>
<dbReference type="GO" id="GO:0016705">
    <property type="term" value="F:oxidoreductase activity, acting on paired donors, with incorporation or reduction of molecular oxygen"/>
    <property type="evidence" value="ECO:0007669"/>
    <property type="project" value="InterPro"/>
</dbReference>
<dbReference type="InterPro" id="IPR036396">
    <property type="entry name" value="Cyt_P450_sf"/>
</dbReference>
<dbReference type="Proteomes" id="UP000307440">
    <property type="component" value="Unassembled WGS sequence"/>
</dbReference>
<dbReference type="GO" id="GO:0004497">
    <property type="term" value="F:monooxygenase activity"/>
    <property type="evidence" value="ECO:0007669"/>
    <property type="project" value="UniProtKB-KW"/>
</dbReference>
<keyword evidence="7 9" id="KW-0408">Iron</keyword>
<dbReference type="GO" id="GO:0005506">
    <property type="term" value="F:iron ion binding"/>
    <property type="evidence" value="ECO:0007669"/>
    <property type="project" value="InterPro"/>
</dbReference>
<evidence type="ECO:0000256" key="1">
    <source>
        <dbReference type="ARBA" id="ARBA00001971"/>
    </source>
</evidence>
<keyword evidence="6" id="KW-0560">Oxidoreductase</keyword>
<evidence type="ECO:0000256" key="7">
    <source>
        <dbReference type="ARBA" id="ARBA00023004"/>
    </source>
</evidence>
<dbReference type="CDD" id="cd11065">
    <property type="entry name" value="CYP64-like"/>
    <property type="match status" value="1"/>
</dbReference>
<dbReference type="AlphaFoldDB" id="A0A5C3KU25"/>
<protein>
    <submittedName>
        <fullName evidence="10">Cytochrome P450</fullName>
    </submittedName>
</protein>
<dbReference type="InterPro" id="IPR001128">
    <property type="entry name" value="Cyt_P450"/>
</dbReference>
<gene>
    <name evidence="10" type="ORF">FA15DRAFT_619865</name>
</gene>
<keyword evidence="11" id="KW-1185">Reference proteome</keyword>
<dbReference type="InterPro" id="IPR002401">
    <property type="entry name" value="Cyt_P450_E_grp-I"/>
</dbReference>
<dbReference type="GO" id="GO:0020037">
    <property type="term" value="F:heme binding"/>
    <property type="evidence" value="ECO:0007669"/>
    <property type="project" value="InterPro"/>
</dbReference>
<dbReference type="OrthoDB" id="1470350at2759"/>